<dbReference type="EMBL" id="LAZR01060010">
    <property type="protein sequence ID" value="KKK66580.1"/>
    <property type="molecule type" value="Genomic_DNA"/>
</dbReference>
<protein>
    <submittedName>
        <fullName evidence="1">Uncharacterized protein</fullName>
    </submittedName>
</protein>
<organism evidence="1">
    <name type="scientific">marine sediment metagenome</name>
    <dbReference type="NCBI Taxonomy" id="412755"/>
    <lineage>
        <taxon>unclassified sequences</taxon>
        <taxon>metagenomes</taxon>
        <taxon>ecological metagenomes</taxon>
    </lineage>
</organism>
<proteinExistence type="predicted"/>
<gene>
    <name evidence="1" type="ORF">LCGC14_2962640</name>
</gene>
<feature type="non-terminal residue" evidence="1">
    <location>
        <position position="162"/>
    </location>
</feature>
<dbReference type="AlphaFoldDB" id="A0A0F8XZ53"/>
<name>A0A0F8XZ53_9ZZZZ</name>
<accession>A0A0F8XZ53</accession>
<sequence>MAFPRPGELKHIPFTEDQERGLIDYLDFELQLAEGDRQGLIDRLDEEVRLYEAVPEVKVKMSPWENASNLVVPIIGAMVDTIYPRVYSTVFQVKPTFTLEERLEEWAKHAKDMQELLEIVQDVHLNLPKVAQSWFLEAILHGTSVVKLVWDDVRTGMKKYGN</sequence>
<comment type="caution">
    <text evidence="1">The sequence shown here is derived from an EMBL/GenBank/DDBJ whole genome shotgun (WGS) entry which is preliminary data.</text>
</comment>
<reference evidence="1" key="1">
    <citation type="journal article" date="2015" name="Nature">
        <title>Complex archaea that bridge the gap between prokaryotes and eukaryotes.</title>
        <authorList>
            <person name="Spang A."/>
            <person name="Saw J.H."/>
            <person name="Jorgensen S.L."/>
            <person name="Zaremba-Niedzwiedzka K."/>
            <person name="Martijn J."/>
            <person name="Lind A.E."/>
            <person name="van Eijk R."/>
            <person name="Schleper C."/>
            <person name="Guy L."/>
            <person name="Ettema T.J."/>
        </authorList>
    </citation>
    <scope>NUCLEOTIDE SEQUENCE</scope>
</reference>
<evidence type="ECO:0000313" key="1">
    <source>
        <dbReference type="EMBL" id="KKK66580.1"/>
    </source>
</evidence>